<accession>A0ABW4STD5</accession>
<evidence type="ECO:0000313" key="1">
    <source>
        <dbReference type="EMBL" id="MFD1931886.1"/>
    </source>
</evidence>
<sequence>MYTLGAVCCLAGIAVLYARRHHLRPLARVDMDHTFQEVVA</sequence>
<organism evidence="1 2">
    <name type="scientific">Nonomuraea mangrovi</name>
    <dbReference type="NCBI Taxonomy" id="2316207"/>
    <lineage>
        <taxon>Bacteria</taxon>
        <taxon>Bacillati</taxon>
        <taxon>Actinomycetota</taxon>
        <taxon>Actinomycetes</taxon>
        <taxon>Streptosporangiales</taxon>
        <taxon>Streptosporangiaceae</taxon>
        <taxon>Nonomuraea</taxon>
    </lineage>
</organism>
<dbReference type="Proteomes" id="UP001597368">
    <property type="component" value="Unassembled WGS sequence"/>
</dbReference>
<keyword evidence="2" id="KW-1185">Reference proteome</keyword>
<evidence type="ECO:0008006" key="3">
    <source>
        <dbReference type="Google" id="ProtNLM"/>
    </source>
</evidence>
<protein>
    <recommendedName>
        <fullName evidence="3">MFS transporter</fullName>
    </recommendedName>
</protein>
<name>A0ABW4STD5_9ACTN</name>
<gene>
    <name evidence="1" type="ORF">ACFSKW_10395</name>
</gene>
<dbReference type="EMBL" id="JBHUFV010000016">
    <property type="protein sequence ID" value="MFD1931886.1"/>
    <property type="molecule type" value="Genomic_DNA"/>
</dbReference>
<dbReference type="RefSeq" id="WP_379571651.1">
    <property type="nucleotide sequence ID" value="NZ_JBHUFV010000016.1"/>
</dbReference>
<proteinExistence type="predicted"/>
<comment type="caution">
    <text evidence="1">The sequence shown here is derived from an EMBL/GenBank/DDBJ whole genome shotgun (WGS) entry which is preliminary data.</text>
</comment>
<evidence type="ECO:0000313" key="2">
    <source>
        <dbReference type="Proteomes" id="UP001597368"/>
    </source>
</evidence>
<reference evidence="2" key="1">
    <citation type="journal article" date="2019" name="Int. J. Syst. Evol. Microbiol.">
        <title>The Global Catalogue of Microorganisms (GCM) 10K type strain sequencing project: providing services to taxonomists for standard genome sequencing and annotation.</title>
        <authorList>
            <consortium name="The Broad Institute Genomics Platform"/>
            <consortium name="The Broad Institute Genome Sequencing Center for Infectious Disease"/>
            <person name="Wu L."/>
            <person name="Ma J."/>
        </authorList>
    </citation>
    <scope>NUCLEOTIDE SEQUENCE [LARGE SCALE GENOMIC DNA]</scope>
    <source>
        <strain evidence="2">ICMP 6774ER</strain>
    </source>
</reference>